<evidence type="ECO:0000313" key="3">
    <source>
        <dbReference type="EMBL" id="CAL4126869.1"/>
    </source>
</evidence>
<gene>
    <name evidence="3" type="ORF">MNOR_LOCUS25729</name>
</gene>
<evidence type="ECO:0000256" key="2">
    <source>
        <dbReference type="SAM" id="SignalP"/>
    </source>
</evidence>
<accession>A0AAV2RNN8</accession>
<dbReference type="Proteomes" id="UP001497623">
    <property type="component" value="Unassembled WGS sequence"/>
</dbReference>
<feature type="region of interest" description="Disordered" evidence="1">
    <location>
        <begin position="166"/>
        <end position="231"/>
    </location>
</feature>
<protein>
    <submittedName>
        <fullName evidence="3">Uncharacterized protein</fullName>
    </submittedName>
</protein>
<reference evidence="3 4" key="1">
    <citation type="submission" date="2024-05" db="EMBL/GenBank/DDBJ databases">
        <authorList>
            <person name="Wallberg A."/>
        </authorList>
    </citation>
    <scope>NUCLEOTIDE SEQUENCE [LARGE SCALE GENOMIC DNA]</scope>
</reference>
<feature type="signal peptide" evidence="2">
    <location>
        <begin position="1"/>
        <end position="24"/>
    </location>
</feature>
<dbReference type="AlphaFoldDB" id="A0AAV2RNN8"/>
<evidence type="ECO:0000313" key="4">
    <source>
        <dbReference type="Proteomes" id="UP001497623"/>
    </source>
</evidence>
<evidence type="ECO:0000256" key="1">
    <source>
        <dbReference type="SAM" id="MobiDB-lite"/>
    </source>
</evidence>
<feature type="compositionally biased region" description="Gly residues" evidence="1">
    <location>
        <begin position="191"/>
        <end position="200"/>
    </location>
</feature>
<dbReference type="EMBL" id="CAXKWB010024899">
    <property type="protein sequence ID" value="CAL4126869.1"/>
    <property type="molecule type" value="Genomic_DNA"/>
</dbReference>
<keyword evidence="4" id="KW-1185">Reference proteome</keyword>
<comment type="caution">
    <text evidence="3">The sequence shown here is derived from an EMBL/GenBank/DDBJ whole genome shotgun (WGS) entry which is preliminary data.</text>
</comment>
<keyword evidence="2" id="KW-0732">Signal</keyword>
<name>A0AAV2RNN8_MEGNR</name>
<sequence>MHPTTIFKVTILVILICHPSTVRGHVIDGITKAAGKAVHHAFSPIYKAILEGPTGLITRYFTLSDPWGIGHTVRKALGKTAAAAVSRVGEKVSNGAYNGAYWVYKAGSNTNKYLLKSGLKRLEEKVSAVHNWWLQQKLGAVSSVGSGIAWGIGQAISGNVVDKIYDEKDPDGTGSGSSGSGSSGSNFSGSSGSGSSGSSGSGSSSTGDKDTTTKATVTIGKPEHDPFGVRISDPTRVKLHDILESEGGSYDLAETSKYSTRDTSQVIIAAEPIKDDATGESDTSSTIALWKNPFKPLMDGISSLPWPIVVYGGSSSEDDDEPGCTDCGRKRREVNTLQGRRQARSVIDVDGADPLVNVFERVTRDDPQQCLPMVLCAIHADPEELLTPQETSLVTVFRPLVRHRHVPEWAGSWVRGARQGAAARGKAEEAHTTCRRTFSKCPFSAHHLRTLMASTFGVVEKQNTDFRKDSNLQLNIVES</sequence>
<proteinExistence type="predicted"/>
<feature type="compositionally biased region" description="Gly residues" evidence="1">
    <location>
        <begin position="173"/>
        <end position="182"/>
    </location>
</feature>
<organism evidence="3 4">
    <name type="scientific">Meganyctiphanes norvegica</name>
    <name type="common">Northern krill</name>
    <name type="synonym">Thysanopoda norvegica</name>
    <dbReference type="NCBI Taxonomy" id="48144"/>
    <lineage>
        <taxon>Eukaryota</taxon>
        <taxon>Metazoa</taxon>
        <taxon>Ecdysozoa</taxon>
        <taxon>Arthropoda</taxon>
        <taxon>Crustacea</taxon>
        <taxon>Multicrustacea</taxon>
        <taxon>Malacostraca</taxon>
        <taxon>Eumalacostraca</taxon>
        <taxon>Eucarida</taxon>
        <taxon>Euphausiacea</taxon>
        <taxon>Euphausiidae</taxon>
        <taxon>Meganyctiphanes</taxon>
    </lineage>
</organism>
<feature type="chain" id="PRO_5043640541" evidence="2">
    <location>
        <begin position="25"/>
        <end position="479"/>
    </location>
</feature>
<feature type="compositionally biased region" description="Basic and acidic residues" evidence="1">
    <location>
        <begin position="221"/>
        <end position="231"/>
    </location>
</feature>